<sequence>MPRVRGCSLCPYSAALVASPHSLCLGTNKLKGLTLRNCPHPSSAAIVSISLAFPISLGPPLAPGNRSRLCSPPSTDYTPPQTLSFPTHTARMNSSDQSVSRSPSSPAVCRGWLLARGVDMVASAASGGWRQAGRRRGTVLGQLFTTHLVVAVIAIAALLSGSGVQALNTLGDGTTVEGTHLIIGGSNTNASSFPYVALLQITTPVAGSTTVKSVTTCTGTLIQTNPVPVIVTAAHCASSGEEQYAKAYVGRENLAVQCSAESTCAEFSVTSIITHPAYNHSSGVDTTGHDVALWVLTASSSSKAGSVTPAVMNTDANFPTVGVSSTALGWGYTNLHGAAGTNATLASRLQSVGLTVVDTTNCESTYGLSPNYRPNFECLKGSVVNGIQTSTCQGDSGGPHIVNGKLHGITSFGPSPCDDGSPLVLVRLSGVAKWINGVFTTINAGGTYNGSSDVSVGVVNGNVGNQTILTQTTGNFWEWPDYSIGNASFVLKTAAAADSTEGCWSQCRNTSKCWWALFDSNAKSCTLYRPNFSSSNSTYFSIKFGESYYVFRGVDIPDYGVVSTNVYMANTDIVTGERNCREGCTRMGFNCHL</sequence>
<keyword evidence="6" id="KW-1185">Reference proteome</keyword>
<dbReference type="STRING" id="1344416.A0A139ACB7"/>
<evidence type="ECO:0000313" key="5">
    <source>
        <dbReference type="EMBL" id="KXS14452.1"/>
    </source>
</evidence>
<dbReference type="Gene3D" id="2.40.10.10">
    <property type="entry name" value="Trypsin-like serine proteases"/>
    <property type="match status" value="1"/>
</dbReference>
<name>A0A139ACB7_GONPJ</name>
<dbReference type="Proteomes" id="UP000070544">
    <property type="component" value="Unassembled WGS sequence"/>
</dbReference>
<keyword evidence="3" id="KW-0378">Hydrolase</keyword>
<accession>A0A139ACB7</accession>
<dbReference type="PROSITE" id="PS00135">
    <property type="entry name" value="TRYPSIN_SER"/>
    <property type="match status" value="1"/>
</dbReference>
<feature type="domain" description="Peptidase S1" evidence="4">
    <location>
        <begin position="182"/>
        <end position="440"/>
    </location>
</feature>
<dbReference type="InterPro" id="IPR018114">
    <property type="entry name" value="TRYPSIN_HIS"/>
</dbReference>
<evidence type="ECO:0000256" key="1">
    <source>
        <dbReference type="ARBA" id="ARBA00022737"/>
    </source>
</evidence>
<dbReference type="GO" id="GO:0004252">
    <property type="term" value="F:serine-type endopeptidase activity"/>
    <property type="evidence" value="ECO:0007669"/>
    <property type="project" value="InterPro"/>
</dbReference>
<dbReference type="InterPro" id="IPR043504">
    <property type="entry name" value="Peptidase_S1_PA_chymotrypsin"/>
</dbReference>
<dbReference type="AlphaFoldDB" id="A0A139ACB7"/>
<dbReference type="PANTHER" id="PTHR24276:SF98">
    <property type="entry name" value="FI18310P1-RELATED"/>
    <property type="match status" value="1"/>
</dbReference>
<evidence type="ECO:0000256" key="3">
    <source>
        <dbReference type="RuleBase" id="RU363034"/>
    </source>
</evidence>
<dbReference type="PANTHER" id="PTHR24276">
    <property type="entry name" value="POLYSERASE-RELATED"/>
    <property type="match status" value="1"/>
</dbReference>
<keyword evidence="3" id="KW-0720">Serine protease</keyword>
<evidence type="ECO:0000259" key="4">
    <source>
        <dbReference type="PROSITE" id="PS50240"/>
    </source>
</evidence>
<dbReference type="OrthoDB" id="6380398at2759"/>
<dbReference type="InterPro" id="IPR009003">
    <property type="entry name" value="Peptidase_S1_PA"/>
</dbReference>
<evidence type="ECO:0000313" key="6">
    <source>
        <dbReference type="Proteomes" id="UP000070544"/>
    </source>
</evidence>
<keyword evidence="3 5" id="KW-0645">Protease</keyword>
<organism evidence="5 6">
    <name type="scientific">Gonapodya prolifera (strain JEL478)</name>
    <name type="common">Monoblepharis prolifera</name>
    <dbReference type="NCBI Taxonomy" id="1344416"/>
    <lineage>
        <taxon>Eukaryota</taxon>
        <taxon>Fungi</taxon>
        <taxon>Fungi incertae sedis</taxon>
        <taxon>Chytridiomycota</taxon>
        <taxon>Chytridiomycota incertae sedis</taxon>
        <taxon>Monoblepharidomycetes</taxon>
        <taxon>Monoblepharidales</taxon>
        <taxon>Gonapodyaceae</taxon>
        <taxon>Gonapodya</taxon>
    </lineage>
</organism>
<dbReference type="PROSITE" id="PS00134">
    <property type="entry name" value="TRYPSIN_HIS"/>
    <property type="match status" value="1"/>
</dbReference>
<dbReference type="SUPFAM" id="SSF50494">
    <property type="entry name" value="Trypsin-like serine proteases"/>
    <property type="match status" value="1"/>
</dbReference>
<dbReference type="InterPro" id="IPR001254">
    <property type="entry name" value="Trypsin_dom"/>
</dbReference>
<dbReference type="CDD" id="cd00190">
    <property type="entry name" value="Tryp_SPc"/>
    <property type="match status" value="1"/>
</dbReference>
<dbReference type="InterPro" id="IPR050430">
    <property type="entry name" value="Peptidase_S1"/>
</dbReference>
<dbReference type="InterPro" id="IPR033116">
    <property type="entry name" value="TRYPSIN_SER"/>
</dbReference>
<keyword evidence="1" id="KW-0677">Repeat</keyword>
<dbReference type="Pfam" id="PF00089">
    <property type="entry name" value="Trypsin"/>
    <property type="match status" value="1"/>
</dbReference>
<proteinExistence type="predicted"/>
<dbReference type="InterPro" id="IPR003609">
    <property type="entry name" value="Pan_app"/>
</dbReference>
<dbReference type="GO" id="GO:0006508">
    <property type="term" value="P:proteolysis"/>
    <property type="evidence" value="ECO:0007669"/>
    <property type="project" value="UniProtKB-KW"/>
</dbReference>
<dbReference type="SMART" id="SM00020">
    <property type="entry name" value="Tryp_SPc"/>
    <property type="match status" value="1"/>
</dbReference>
<dbReference type="EMBL" id="KQ965769">
    <property type="protein sequence ID" value="KXS14452.1"/>
    <property type="molecule type" value="Genomic_DNA"/>
</dbReference>
<protein>
    <submittedName>
        <fullName evidence="5">Trypsin-like serine protease</fullName>
    </submittedName>
</protein>
<gene>
    <name evidence="5" type="ORF">M427DRAFT_341960</name>
</gene>
<reference evidence="5 6" key="1">
    <citation type="journal article" date="2015" name="Genome Biol. Evol.">
        <title>Phylogenomic analyses indicate that early fungi evolved digesting cell walls of algal ancestors of land plants.</title>
        <authorList>
            <person name="Chang Y."/>
            <person name="Wang S."/>
            <person name="Sekimoto S."/>
            <person name="Aerts A.L."/>
            <person name="Choi C."/>
            <person name="Clum A."/>
            <person name="LaButti K.M."/>
            <person name="Lindquist E.A."/>
            <person name="Yee Ngan C."/>
            <person name="Ohm R.A."/>
            <person name="Salamov A.A."/>
            <person name="Grigoriev I.V."/>
            <person name="Spatafora J.W."/>
            <person name="Berbee M.L."/>
        </authorList>
    </citation>
    <scope>NUCLEOTIDE SEQUENCE [LARGE SCALE GENOMIC DNA]</scope>
    <source>
        <strain evidence="5 6">JEL478</strain>
    </source>
</reference>
<dbReference type="Pfam" id="PF00024">
    <property type="entry name" value="PAN_1"/>
    <property type="match status" value="1"/>
</dbReference>
<dbReference type="PROSITE" id="PS50240">
    <property type="entry name" value="TRYPSIN_DOM"/>
    <property type="match status" value="1"/>
</dbReference>
<evidence type="ECO:0000256" key="2">
    <source>
        <dbReference type="ARBA" id="ARBA00023157"/>
    </source>
</evidence>
<keyword evidence="2" id="KW-1015">Disulfide bond</keyword>